<sequence length="38" mass="4230">MYTAKSAERKKSNCLGNLLLVILPIARRPIPISSPCFQ</sequence>
<name>A0A0E9TWY5_ANGAN</name>
<organism evidence="1">
    <name type="scientific">Anguilla anguilla</name>
    <name type="common">European freshwater eel</name>
    <name type="synonym">Muraena anguilla</name>
    <dbReference type="NCBI Taxonomy" id="7936"/>
    <lineage>
        <taxon>Eukaryota</taxon>
        <taxon>Metazoa</taxon>
        <taxon>Chordata</taxon>
        <taxon>Craniata</taxon>
        <taxon>Vertebrata</taxon>
        <taxon>Euteleostomi</taxon>
        <taxon>Actinopterygii</taxon>
        <taxon>Neopterygii</taxon>
        <taxon>Teleostei</taxon>
        <taxon>Anguilliformes</taxon>
        <taxon>Anguillidae</taxon>
        <taxon>Anguilla</taxon>
    </lineage>
</organism>
<reference evidence="1" key="1">
    <citation type="submission" date="2014-11" db="EMBL/GenBank/DDBJ databases">
        <authorList>
            <person name="Amaro Gonzalez C."/>
        </authorList>
    </citation>
    <scope>NUCLEOTIDE SEQUENCE</scope>
</reference>
<accession>A0A0E9TWY5</accession>
<dbReference type="AlphaFoldDB" id="A0A0E9TWY5"/>
<protein>
    <submittedName>
        <fullName evidence="1">Uncharacterized protein</fullName>
    </submittedName>
</protein>
<dbReference type="EMBL" id="GBXM01050516">
    <property type="protein sequence ID" value="JAH58061.1"/>
    <property type="molecule type" value="Transcribed_RNA"/>
</dbReference>
<reference evidence="1" key="2">
    <citation type="journal article" date="2015" name="Fish Shellfish Immunol.">
        <title>Early steps in the European eel (Anguilla anguilla)-Vibrio vulnificus interaction in the gills: Role of the RtxA13 toxin.</title>
        <authorList>
            <person name="Callol A."/>
            <person name="Pajuelo D."/>
            <person name="Ebbesson L."/>
            <person name="Teles M."/>
            <person name="MacKenzie S."/>
            <person name="Amaro C."/>
        </authorList>
    </citation>
    <scope>NUCLEOTIDE SEQUENCE</scope>
</reference>
<proteinExistence type="predicted"/>
<evidence type="ECO:0000313" key="1">
    <source>
        <dbReference type="EMBL" id="JAH58061.1"/>
    </source>
</evidence>